<keyword evidence="4" id="KW-1185">Reference proteome</keyword>
<reference evidence="4" key="1">
    <citation type="journal article" date="2019" name="Int. J. Syst. Evol. Microbiol.">
        <title>The Global Catalogue of Microorganisms (GCM) 10K type strain sequencing project: providing services to taxonomists for standard genome sequencing and annotation.</title>
        <authorList>
            <consortium name="The Broad Institute Genomics Platform"/>
            <consortium name="The Broad Institute Genome Sequencing Center for Infectious Disease"/>
            <person name="Wu L."/>
            <person name="Ma J."/>
        </authorList>
    </citation>
    <scope>NUCLEOTIDE SEQUENCE [LARGE SCALE GENOMIC DNA]</scope>
    <source>
        <strain evidence="4">CCUG 57113</strain>
    </source>
</reference>
<dbReference type="PANTHER" id="PTHR43329">
    <property type="entry name" value="EPOXIDE HYDROLASE"/>
    <property type="match status" value="1"/>
</dbReference>
<proteinExistence type="predicted"/>
<keyword evidence="1 3" id="KW-0378">Hydrolase</keyword>
<dbReference type="Proteomes" id="UP001596105">
    <property type="component" value="Unassembled WGS sequence"/>
</dbReference>
<dbReference type="InterPro" id="IPR000073">
    <property type="entry name" value="AB_hydrolase_1"/>
</dbReference>
<gene>
    <name evidence="3" type="ORF">ACFPPD_21390</name>
</gene>
<dbReference type="RefSeq" id="WP_209746325.1">
    <property type="nucleotide sequence ID" value="NZ_JBHSMH010000090.1"/>
</dbReference>
<dbReference type="InterPro" id="IPR029058">
    <property type="entry name" value="AB_hydrolase_fold"/>
</dbReference>
<evidence type="ECO:0000313" key="3">
    <source>
        <dbReference type="EMBL" id="MFC5471247.1"/>
    </source>
</evidence>
<dbReference type="EMBL" id="JBHSMH010000090">
    <property type="protein sequence ID" value="MFC5471247.1"/>
    <property type="molecule type" value="Genomic_DNA"/>
</dbReference>
<sequence>MEMKSVRTDKLDIAYLENGPKDGPTVLCLHGFPDTAESYREVMELLAIKGYRTLAPFVRGFLPTKFLSEKTSRAGDFAALGQDALDFVDALDLKDLMVIGQDWGSPTAEVVASFRPQRIKRLLKLNWHGVFSMNEMMMAQEFKYSQFKTLWYVFLLNTKMGEMILDYDRQGFAKALWAEWSSSWSREERENALLAVSRAFEHDDFKKVTLSAYRANISESEIDPDHIELRKALMNMPSVQCETRILVGEDDGIDRSPLSDTALAMAFKGGYSVARLDGVGHFPQREAPQKVIDELLR</sequence>
<organism evidence="3 4">
    <name type="scientific">Cohnella suwonensis</name>
    <dbReference type="NCBI Taxonomy" id="696072"/>
    <lineage>
        <taxon>Bacteria</taxon>
        <taxon>Bacillati</taxon>
        <taxon>Bacillota</taxon>
        <taxon>Bacilli</taxon>
        <taxon>Bacillales</taxon>
        <taxon>Paenibacillaceae</taxon>
        <taxon>Cohnella</taxon>
    </lineage>
</organism>
<evidence type="ECO:0000256" key="1">
    <source>
        <dbReference type="ARBA" id="ARBA00022801"/>
    </source>
</evidence>
<name>A0ABW0M247_9BACL</name>
<dbReference type="Gene3D" id="3.40.50.1820">
    <property type="entry name" value="alpha/beta hydrolase"/>
    <property type="match status" value="1"/>
</dbReference>
<feature type="domain" description="AB hydrolase-1" evidence="2">
    <location>
        <begin position="24"/>
        <end position="150"/>
    </location>
</feature>
<evidence type="ECO:0000313" key="4">
    <source>
        <dbReference type="Proteomes" id="UP001596105"/>
    </source>
</evidence>
<dbReference type="Pfam" id="PF00561">
    <property type="entry name" value="Abhydrolase_1"/>
    <property type="match status" value="1"/>
</dbReference>
<dbReference type="PRINTS" id="PR00412">
    <property type="entry name" value="EPOXHYDRLASE"/>
</dbReference>
<comment type="caution">
    <text evidence="3">The sequence shown here is derived from an EMBL/GenBank/DDBJ whole genome shotgun (WGS) entry which is preliminary data.</text>
</comment>
<dbReference type="SUPFAM" id="SSF53474">
    <property type="entry name" value="alpha/beta-Hydrolases"/>
    <property type="match status" value="1"/>
</dbReference>
<accession>A0ABW0M247</accession>
<protein>
    <submittedName>
        <fullName evidence="3">Alpha/beta fold hydrolase</fullName>
    </submittedName>
</protein>
<dbReference type="InterPro" id="IPR000639">
    <property type="entry name" value="Epox_hydrolase-like"/>
</dbReference>
<dbReference type="GO" id="GO:0016787">
    <property type="term" value="F:hydrolase activity"/>
    <property type="evidence" value="ECO:0007669"/>
    <property type="project" value="UniProtKB-KW"/>
</dbReference>
<evidence type="ECO:0000259" key="2">
    <source>
        <dbReference type="Pfam" id="PF00561"/>
    </source>
</evidence>